<dbReference type="Gene3D" id="3.30.420.40">
    <property type="match status" value="2"/>
</dbReference>
<sequence length="545" mass="59854">MSSSKSLIVNCGASHVSASYYSTNNGSLTLDDFQAVDLEYDFSIEDDWLHATVQAVKSLTSSGYKGKATLIAPGYQLLTKSIKVPHVEKAKQQQIIAFEAQQNIPYPLSEVVWDNQVIADDGVETEVLLIAIKSEVINRFCQTMGREGLVTESVQASSILDYNAYRANYGDDSEDTLLINIGARASNLLFVNESGFFVRNIALGGNSLTQNLADNLGKPFQEAEQIKTAFFGGQTSYEPDHPSVQILQNNAQAFQKRLSQEITRSIVNYRRQKGTKAPVRILLAGRGSLLPGLSEYLSETQKVNVDYFNCFEKVAIGSGVDTALLESHRFNLSEAVGEASRNVLTDPVSINLLPQSLASEMAFEKKKPFLVVAAAALALATVPPILAYSQTSGAVQKDAKELQARVPGLQSLHGEIVANTGKAEAIRKDIASLETLVNSRSNWIIFFSDLQEQLQDVQDVWLEDLNLNRSSGNRLELSGRMLIKDFDPDNPTKSAQSAASRVNSLLERFQGSDFINSVADIKFDNTVPRILQFKFTLVTNPEKPL</sequence>
<evidence type="ECO:0000313" key="2">
    <source>
        <dbReference type="Proteomes" id="UP001304300"/>
    </source>
</evidence>
<reference evidence="1 2" key="1">
    <citation type="submission" date="2023-10" db="EMBL/GenBank/DDBJ databases">
        <title>Rubellicoccus peritrichatus gen. nov., sp. nov., isolated from an algae of coral reef tank.</title>
        <authorList>
            <person name="Luo J."/>
        </authorList>
    </citation>
    <scope>NUCLEOTIDE SEQUENCE [LARGE SCALE GENOMIC DNA]</scope>
    <source>
        <strain evidence="1 2">CR14</strain>
    </source>
</reference>
<gene>
    <name evidence="1" type="primary">pilM</name>
    <name evidence="1" type="ORF">RZN69_02215</name>
</gene>
<dbReference type="InterPro" id="IPR043129">
    <property type="entry name" value="ATPase_NBD"/>
</dbReference>
<protein>
    <submittedName>
        <fullName evidence="1">Pilus assembly protein PilM</fullName>
    </submittedName>
</protein>
<organism evidence="1 2">
    <name type="scientific">Rubellicoccus peritrichatus</name>
    <dbReference type="NCBI Taxonomy" id="3080537"/>
    <lineage>
        <taxon>Bacteria</taxon>
        <taxon>Pseudomonadati</taxon>
        <taxon>Verrucomicrobiota</taxon>
        <taxon>Opitutia</taxon>
        <taxon>Puniceicoccales</taxon>
        <taxon>Cerasicoccaceae</taxon>
        <taxon>Rubellicoccus</taxon>
    </lineage>
</organism>
<name>A0AAQ3LA36_9BACT</name>
<proteinExistence type="predicted"/>
<dbReference type="PANTHER" id="PTHR32432:SF3">
    <property type="entry name" value="ETHANOLAMINE UTILIZATION PROTEIN EUTJ"/>
    <property type="match status" value="1"/>
</dbReference>
<dbReference type="SUPFAM" id="SSF53067">
    <property type="entry name" value="Actin-like ATPase domain"/>
    <property type="match status" value="2"/>
</dbReference>
<dbReference type="PANTHER" id="PTHR32432">
    <property type="entry name" value="CELL DIVISION PROTEIN FTSA-RELATED"/>
    <property type="match status" value="1"/>
</dbReference>
<dbReference type="Proteomes" id="UP001304300">
    <property type="component" value="Chromosome"/>
</dbReference>
<dbReference type="EMBL" id="CP136920">
    <property type="protein sequence ID" value="WOO41886.1"/>
    <property type="molecule type" value="Genomic_DNA"/>
</dbReference>
<dbReference type="CDD" id="cd24049">
    <property type="entry name" value="ASKHA_NBD_PilM"/>
    <property type="match status" value="1"/>
</dbReference>
<dbReference type="AlphaFoldDB" id="A0AAQ3LA36"/>
<keyword evidence="2" id="KW-1185">Reference proteome</keyword>
<dbReference type="Gene3D" id="3.30.1490.300">
    <property type="match status" value="1"/>
</dbReference>
<dbReference type="Pfam" id="PF11104">
    <property type="entry name" value="PilM_2"/>
    <property type="match status" value="1"/>
</dbReference>
<accession>A0AAQ3LA36</accession>
<dbReference type="KEGG" id="puo:RZN69_02215"/>
<dbReference type="InterPro" id="IPR050696">
    <property type="entry name" value="FtsA/MreB"/>
</dbReference>
<dbReference type="InterPro" id="IPR005883">
    <property type="entry name" value="PilM"/>
</dbReference>
<dbReference type="RefSeq" id="WP_317834370.1">
    <property type="nucleotide sequence ID" value="NZ_CP136920.1"/>
</dbReference>
<evidence type="ECO:0000313" key="1">
    <source>
        <dbReference type="EMBL" id="WOO41886.1"/>
    </source>
</evidence>